<dbReference type="RefSeq" id="WP_078697784.1">
    <property type="nucleotide sequence ID" value="NZ_FUYH01000039.1"/>
</dbReference>
<dbReference type="AlphaFoldDB" id="A0A1T4YDT3"/>
<dbReference type="Gene3D" id="3.40.50.300">
    <property type="entry name" value="P-loop containing nucleotide triphosphate hydrolases"/>
    <property type="match status" value="1"/>
</dbReference>
<keyword evidence="2" id="KW-1185">Reference proteome</keyword>
<dbReference type="OrthoDB" id="9768556at2"/>
<dbReference type="InterPro" id="IPR027417">
    <property type="entry name" value="P-loop_NTPase"/>
</dbReference>
<dbReference type="STRING" id="1147123.SAMN05443428_13917"/>
<dbReference type="EMBL" id="FUYH01000039">
    <property type="protein sequence ID" value="SKA99936.1"/>
    <property type="molecule type" value="Genomic_DNA"/>
</dbReference>
<dbReference type="Proteomes" id="UP000190105">
    <property type="component" value="Unassembled WGS sequence"/>
</dbReference>
<protein>
    <submittedName>
        <fullName evidence="1">Terminase-like family protein</fullName>
    </submittedName>
</protein>
<gene>
    <name evidence="1" type="ORF">SAMN05443428_13917</name>
</gene>
<organism evidence="1 2">
    <name type="scientific">Caloramator quimbayensis</name>
    <dbReference type="NCBI Taxonomy" id="1147123"/>
    <lineage>
        <taxon>Bacteria</taxon>
        <taxon>Bacillati</taxon>
        <taxon>Bacillota</taxon>
        <taxon>Clostridia</taxon>
        <taxon>Eubacteriales</taxon>
        <taxon>Clostridiaceae</taxon>
        <taxon>Caloramator</taxon>
    </lineage>
</organism>
<evidence type="ECO:0000313" key="2">
    <source>
        <dbReference type="Proteomes" id="UP000190105"/>
    </source>
</evidence>
<name>A0A1T4YDT3_9CLOT</name>
<proteinExistence type="predicted"/>
<accession>A0A1T4YDT3</accession>
<reference evidence="2" key="1">
    <citation type="submission" date="2017-02" db="EMBL/GenBank/DDBJ databases">
        <authorList>
            <person name="Varghese N."/>
            <person name="Submissions S."/>
        </authorList>
    </citation>
    <scope>NUCLEOTIDE SEQUENCE [LARGE SCALE GENOMIC DNA]</scope>
    <source>
        <strain evidence="2">USBA 833</strain>
    </source>
</reference>
<dbReference type="Pfam" id="PF03237">
    <property type="entry name" value="Terminase_6N"/>
    <property type="match status" value="1"/>
</dbReference>
<evidence type="ECO:0000313" key="1">
    <source>
        <dbReference type="EMBL" id="SKA99936.1"/>
    </source>
</evidence>
<sequence length="524" mass="61039">MPRLSTEEKLRRINSNPALWLKNFVKIDCNGELVPFEVNPEQQDFLNNMDRYNIILKSRQIGFSTLSLGLMLYYAFQIPNSNYILLAHLESTTNTLFTKLKLMYESIPEKYRIKFRKSNEKELFLENNSRISIQTASKQSADGIGRGYSLTMIHLSEFALYDDDVQENLSTIESALVKSPNAKIIIESTAQGLNYFYYLYKDAIAGNSKYKAFFYNWLGEGSKRYYKFEYEMAKQWYQKGSLIKYLTDDEMDDTEKKLYQMGATKVQLMWRRWRLKDMTLEQFKKDFPSTWQEAFVSTQESVFDQKQLNDRLLFIPEPIKKINNLPEILYPYLNKSLFIYKLPKSKEMYFAGVDTASGLSKEGDLSAVSILDSSGEQVAVFYKSGLPVYRFADVVNALGDYFNYACLMIERNSYGLDLINRLKREIGYLNLNKTKKWDKTTGRKTLEIGWNTDVISKSKMIQDFKQAFEEGIILLNDRETLQQMQIFMEKDGKLGNVRGKNNFDDLVISTALAVQSLKLGRYYI</sequence>
<dbReference type="Gene3D" id="3.30.420.240">
    <property type="match status" value="1"/>
</dbReference>